<dbReference type="EMBL" id="JFZT01000033">
    <property type="protein sequence ID" value="EZQ10142.1"/>
    <property type="molecule type" value="Genomic_DNA"/>
</dbReference>
<name>A0A031LP52_9CREN</name>
<dbReference type="PANTHER" id="PTHR31143:SF2">
    <property type="entry name" value="FR47-LIKE DOMAIN-CONTAINING PROTEIN-RELATED"/>
    <property type="match status" value="1"/>
</dbReference>
<dbReference type="SUPFAM" id="SSF55729">
    <property type="entry name" value="Acyl-CoA N-acyltransferases (Nat)"/>
    <property type="match status" value="1"/>
</dbReference>
<accession>A0A031LP52</accession>
<proteinExistence type="predicted"/>
<evidence type="ECO:0000313" key="3">
    <source>
        <dbReference type="Proteomes" id="UP000024332"/>
    </source>
</evidence>
<dbReference type="InterPro" id="IPR027365">
    <property type="entry name" value="GNAT_acetyltra_YdfB-like"/>
</dbReference>
<dbReference type="PROSITE" id="PS51186">
    <property type="entry name" value="GNAT"/>
    <property type="match status" value="1"/>
</dbReference>
<keyword evidence="3" id="KW-1185">Reference proteome</keyword>
<evidence type="ECO:0000259" key="1">
    <source>
        <dbReference type="PROSITE" id="PS51186"/>
    </source>
</evidence>
<gene>
    <name evidence="2" type="ORF">CM19_04390</name>
</gene>
<dbReference type="InterPro" id="IPR013653">
    <property type="entry name" value="GCN5-like_dom"/>
</dbReference>
<sequence>MLEKINSADIIRTTVRTNPFIHNWLSIDFFSNPQKTEVYGKVEDGILSSYIMIFIGYEQPIVIIYNYSSDMLDYINLVRGKRTVIWVFGEYEELFREMSKTEQVVLRDNVILFARKVNFYPGGKKLMLEDESAFNDFKAKVHWFKNSNFLAFKRYGSFEGEKLVAAALRRGEPNYCNIGGVYTLREYRGKGHAKKVVSLITRECLEMNLVPFLSVHSKNEPAIRAYKAIGFEEFSHFKWIKLNGFTAFDEET</sequence>
<dbReference type="PANTHER" id="PTHR31143">
    <property type="match status" value="1"/>
</dbReference>
<dbReference type="AlphaFoldDB" id="A0A031LP52"/>
<dbReference type="RefSeq" id="WP_048099178.1">
    <property type="nucleotide sequence ID" value="NZ_JFZT01000033.1"/>
</dbReference>
<protein>
    <recommendedName>
        <fullName evidence="1">N-acetyltransferase domain-containing protein</fullName>
    </recommendedName>
</protein>
<dbReference type="InterPro" id="IPR000182">
    <property type="entry name" value="GNAT_dom"/>
</dbReference>
<dbReference type="Gene3D" id="3.40.630.30">
    <property type="match status" value="1"/>
</dbReference>
<dbReference type="STRING" id="1160895.CM19_04390"/>
<comment type="caution">
    <text evidence="2">The sequence shown here is derived from an EMBL/GenBank/DDBJ whole genome shotgun (WGS) entry which is preliminary data.</text>
</comment>
<dbReference type="GO" id="GO:0016747">
    <property type="term" value="F:acyltransferase activity, transferring groups other than amino-acyl groups"/>
    <property type="evidence" value="ECO:0007669"/>
    <property type="project" value="InterPro"/>
</dbReference>
<dbReference type="OrthoDB" id="43754at2157"/>
<reference evidence="2 3" key="1">
    <citation type="submission" date="2014-03" db="EMBL/GenBank/DDBJ databases">
        <title>Draft genome sequence of the novel thermoacidophilic archaea Acidianus copahuensis ALE1 strain, isolated from Copahue volcanic area in Neuquen Argentina.</title>
        <authorList>
            <person name="Urbieta M.S."/>
            <person name="Rascovan N."/>
            <person name="Castro C."/>
            <person name="Revale S."/>
            <person name="Giaveno M.A."/>
            <person name="Vazquez M.P."/>
            <person name="Donati E.R."/>
        </authorList>
    </citation>
    <scope>NUCLEOTIDE SEQUENCE [LARGE SCALE GENOMIC DNA]</scope>
    <source>
        <strain evidence="2 3">ALE1</strain>
    </source>
</reference>
<dbReference type="InterPro" id="IPR016181">
    <property type="entry name" value="Acyl_CoA_acyltransferase"/>
</dbReference>
<dbReference type="CDD" id="cd04301">
    <property type="entry name" value="NAT_SF"/>
    <property type="match status" value="1"/>
</dbReference>
<dbReference type="Proteomes" id="UP000024332">
    <property type="component" value="Unassembled WGS sequence"/>
</dbReference>
<dbReference type="Pfam" id="PF08445">
    <property type="entry name" value="FR47"/>
    <property type="match status" value="1"/>
</dbReference>
<evidence type="ECO:0000313" key="2">
    <source>
        <dbReference type="EMBL" id="EZQ10142.1"/>
    </source>
</evidence>
<feature type="domain" description="N-acetyltransferase" evidence="1">
    <location>
        <begin position="93"/>
        <end position="252"/>
    </location>
</feature>
<organism evidence="2 3">
    <name type="scientific">Candidatus Acidianus copahuensis</name>
    <dbReference type="NCBI Taxonomy" id="1160895"/>
    <lineage>
        <taxon>Archaea</taxon>
        <taxon>Thermoproteota</taxon>
        <taxon>Thermoprotei</taxon>
        <taxon>Sulfolobales</taxon>
        <taxon>Sulfolobaceae</taxon>
        <taxon>Acidianus</taxon>
    </lineage>
</organism>